<keyword evidence="2" id="KW-1185">Reference proteome</keyword>
<evidence type="ECO:0000313" key="2">
    <source>
        <dbReference type="Proteomes" id="UP000765509"/>
    </source>
</evidence>
<protein>
    <submittedName>
        <fullName evidence="1">Uncharacterized protein</fullName>
    </submittedName>
</protein>
<dbReference type="AlphaFoldDB" id="A0A9Q3K753"/>
<accession>A0A9Q3K753</accession>
<dbReference type="Proteomes" id="UP000765509">
    <property type="component" value="Unassembled WGS sequence"/>
</dbReference>
<reference evidence="1" key="1">
    <citation type="submission" date="2021-03" db="EMBL/GenBank/DDBJ databases">
        <title>Draft genome sequence of rust myrtle Austropuccinia psidii MF-1, a brazilian biotype.</title>
        <authorList>
            <person name="Quecine M.C."/>
            <person name="Pachon D.M.R."/>
            <person name="Bonatelli M.L."/>
            <person name="Correr F.H."/>
            <person name="Franceschini L.M."/>
            <person name="Leite T.F."/>
            <person name="Margarido G.R.A."/>
            <person name="Almeida C.A."/>
            <person name="Ferrarezi J.A."/>
            <person name="Labate C.A."/>
        </authorList>
    </citation>
    <scope>NUCLEOTIDE SEQUENCE</scope>
    <source>
        <strain evidence="1">MF-1</strain>
    </source>
</reference>
<gene>
    <name evidence="1" type="ORF">O181_115813</name>
</gene>
<dbReference type="EMBL" id="AVOT02097659">
    <property type="protein sequence ID" value="MBW0576098.1"/>
    <property type="molecule type" value="Genomic_DNA"/>
</dbReference>
<proteinExistence type="predicted"/>
<comment type="caution">
    <text evidence="1">The sequence shown here is derived from an EMBL/GenBank/DDBJ whole genome shotgun (WGS) entry which is preliminary data.</text>
</comment>
<evidence type="ECO:0000313" key="1">
    <source>
        <dbReference type="EMBL" id="MBW0576098.1"/>
    </source>
</evidence>
<name>A0A9Q3K753_9BASI</name>
<organism evidence="1 2">
    <name type="scientific">Austropuccinia psidii MF-1</name>
    <dbReference type="NCBI Taxonomy" id="1389203"/>
    <lineage>
        <taxon>Eukaryota</taxon>
        <taxon>Fungi</taxon>
        <taxon>Dikarya</taxon>
        <taxon>Basidiomycota</taxon>
        <taxon>Pucciniomycotina</taxon>
        <taxon>Pucciniomycetes</taxon>
        <taxon>Pucciniales</taxon>
        <taxon>Sphaerophragmiaceae</taxon>
        <taxon>Austropuccinia</taxon>
    </lineage>
</organism>
<sequence>MQPQGSDKDKWSPFILSSLSKGRNDILRLALRNFSLRRTNPHISNPFPLLAIIMNCSDSTQKCSKNIPNYTKSSYHPKAKYQEKVFSNMSKLKICCNHHIMCNTIADADLEDHKGRSTEDNSST</sequence>